<dbReference type="AlphaFoldDB" id="B9RX44"/>
<accession>B9RX44</accession>
<reference evidence="3" key="1">
    <citation type="journal article" date="2010" name="Nat. Biotechnol.">
        <title>Draft genome sequence of the oilseed species Ricinus communis.</title>
        <authorList>
            <person name="Chan A.P."/>
            <person name="Crabtree J."/>
            <person name="Zhao Q."/>
            <person name="Lorenzi H."/>
            <person name="Orvis J."/>
            <person name="Puiu D."/>
            <person name="Melake-Berhan A."/>
            <person name="Jones K.M."/>
            <person name="Redman J."/>
            <person name="Chen G."/>
            <person name="Cahoon E.B."/>
            <person name="Gedil M."/>
            <person name="Stanke M."/>
            <person name="Haas B.J."/>
            <person name="Wortman J.R."/>
            <person name="Fraser-Liggett C.M."/>
            <person name="Ravel J."/>
            <person name="Rabinowicz P.D."/>
        </authorList>
    </citation>
    <scope>NUCLEOTIDE SEQUENCE [LARGE SCALE GENOMIC DNA]</scope>
    <source>
        <strain evidence="3">cv. Hale</strain>
    </source>
</reference>
<evidence type="ECO:0000313" key="2">
    <source>
        <dbReference type="EMBL" id="EEF44073.1"/>
    </source>
</evidence>
<dbReference type="Proteomes" id="UP000008311">
    <property type="component" value="Unassembled WGS sequence"/>
</dbReference>
<organism evidence="2 3">
    <name type="scientific">Ricinus communis</name>
    <name type="common">Castor bean</name>
    <dbReference type="NCBI Taxonomy" id="3988"/>
    <lineage>
        <taxon>Eukaryota</taxon>
        <taxon>Viridiplantae</taxon>
        <taxon>Streptophyta</taxon>
        <taxon>Embryophyta</taxon>
        <taxon>Tracheophyta</taxon>
        <taxon>Spermatophyta</taxon>
        <taxon>Magnoliopsida</taxon>
        <taxon>eudicotyledons</taxon>
        <taxon>Gunneridae</taxon>
        <taxon>Pentapetalae</taxon>
        <taxon>rosids</taxon>
        <taxon>fabids</taxon>
        <taxon>Malpighiales</taxon>
        <taxon>Euphorbiaceae</taxon>
        <taxon>Acalyphoideae</taxon>
        <taxon>Acalypheae</taxon>
        <taxon>Ricinus</taxon>
    </lineage>
</organism>
<dbReference type="InParanoid" id="B9RX44"/>
<dbReference type="EMBL" id="EQ973826">
    <property type="protein sequence ID" value="EEF44073.1"/>
    <property type="molecule type" value="Genomic_DNA"/>
</dbReference>
<feature type="region of interest" description="Disordered" evidence="1">
    <location>
        <begin position="15"/>
        <end position="43"/>
    </location>
</feature>
<gene>
    <name evidence="2" type="ORF">RCOM_0817250</name>
</gene>
<feature type="compositionally biased region" description="Pro residues" evidence="1">
    <location>
        <begin position="30"/>
        <end position="43"/>
    </location>
</feature>
<evidence type="ECO:0000313" key="3">
    <source>
        <dbReference type="Proteomes" id="UP000008311"/>
    </source>
</evidence>
<evidence type="ECO:0000256" key="1">
    <source>
        <dbReference type="SAM" id="MobiDB-lite"/>
    </source>
</evidence>
<name>B9RX44_RICCO</name>
<sequence length="75" mass="7984">MTNIKVVHSIHPRLEPAPHLIEPQVGVPRATPPPPVPGTTPPPPTPLPVVGVVPVVGVLPPPLHHHLFELLLMLP</sequence>
<keyword evidence="3" id="KW-1185">Reference proteome</keyword>
<protein>
    <submittedName>
        <fullName evidence="2">Uncharacterized protein</fullName>
    </submittedName>
</protein>
<proteinExistence type="predicted"/>